<evidence type="ECO:0000313" key="2">
    <source>
        <dbReference type="Proteomes" id="UP001597114"/>
    </source>
</evidence>
<keyword evidence="2" id="KW-1185">Reference proteome</keyword>
<evidence type="ECO:0000313" key="1">
    <source>
        <dbReference type="EMBL" id="MFD1519836.1"/>
    </source>
</evidence>
<dbReference type="RefSeq" id="WP_344723480.1">
    <property type="nucleotide sequence ID" value="NZ_BAAAUS010000020.1"/>
</dbReference>
<protein>
    <submittedName>
        <fullName evidence="1">Uncharacterized protein</fullName>
    </submittedName>
</protein>
<proteinExistence type="predicted"/>
<gene>
    <name evidence="1" type="ORF">ACFSJD_20240</name>
</gene>
<dbReference type="Proteomes" id="UP001597114">
    <property type="component" value="Unassembled WGS sequence"/>
</dbReference>
<comment type="caution">
    <text evidence="1">The sequence shown here is derived from an EMBL/GenBank/DDBJ whole genome shotgun (WGS) entry which is preliminary data.</text>
</comment>
<name>A0ABW4EY40_9PSEU</name>
<reference evidence="2" key="1">
    <citation type="journal article" date="2019" name="Int. J. Syst. Evol. Microbiol.">
        <title>The Global Catalogue of Microorganisms (GCM) 10K type strain sequencing project: providing services to taxonomists for standard genome sequencing and annotation.</title>
        <authorList>
            <consortium name="The Broad Institute Genomics Platform"/>
            <consortium name="The Broad Institute Genome Sequencing Center for Infectious Disease"/>
            <person name="Wu L."/>
            <person name="Ma J."/>
        </authorList>
    </citation>
    <scope>NUCLEOTIDE SEQUENCE [LARGE SCALE GENOMIC DNA]</scope>
    <source>
        <strain evidence="2">CCM 7043</strain>
    </source>
</reference>
<dbReference type="EMBL" id="JBHUCO010000021">
    <property type="protein sequence ID" value="MFD1519836.1"/>
    <property type="molecule type" value="Genomic_DNA"/>
</dbReference>
<sequence length="214" mass="22669">MALGTVGVMAGTAAAAPSADVKTASNAKSKCYDNTESASVAVYVLNTDRSPIDVRVTTPFGEKKISKIEPGKAFYNEFGTGKGKIAAGQATVAAYRWDGGLNRGFYASFSVSYGAVSCTLNPRIEAKAVDTDRDRKINEVTVKNTGAHRISVRVTIPGGVNQAQDLEPGKTITVKNRNDNIVAGLVTAYKFIDGKGYFTAVPVSTLAPRSNRMH</sequence>
<accession>A0ABW4EY40</accession>
<organism evidence="1 2">
    <name type="scientific">Pseudonocardia yunnanensis</name>
    <dbReference type="NCBI Taxonomy" id="58107"/>
    <lineage>
        <taxon>Bacteria</taxon>
        <taxon>Bacillati</taxon>
        <taxon>Actinomycetota</taxon>
        <taxon>Actinomycetes</taxon>
        <taxon>Pseudonocardiales</taxon>
        <taxon>Pseudonocardiaceae</taxon>
        <taxon>Pseudonocardia</taxon>
    </lineage>
</organism>